<accession>S7T9T1</accession>
<reference evidence="4 5" key="1">
    <citation type="journal article" date="2013" name="Genome Announc.">
        <title>Draft genome sequences for three mercury-methylating, sulfate-reducing bacteria.</title>
        <authorList>
            <person name="Brown S.D."/>
            <person name="Hurt R.A.Jr."/>
            <person name="Gilmour C.C."/>
            <person name="Elias D.A."/>
        </authorList>
    </citation>
    <scope>NUCLEOTIDE SEQUENCE [LARGE SCALE GENOMIC DNA]</scope>
    <source>
        <strain evidence="4 5">DSM 2059</strain>
    </source>
</reference>
<dbReference type="EMBL" id="ATHJ01000127">
    <property type="protein sequence ID" value="EPR33290.1"/>
    <property type="molecule type" value="Genomic_DNA"/>
</dbReference>
<keyword evidence="3" id="KW-0460">Magnesium</keyword>
<dbReference type="SUPFAM" id="SSF101478">
    <property type="entry name" value="ADP-ribosylglycohydrolase"/>
    <property type="match status" value="1"/>
</dbReference>
<dbReference type="InterPro" id="IPR036705">
    <property type="entry name" value="Ribosyl_crysJ1_sf"/>
</dbReference>
<feature type="binding site" evidence="3">
    <location>
        <position position="259"/>
    </location>
    <ligand>
        <name>Mg(2+)</name>
        <dbReference type="ChEBI" id="CHEBI:18420"/>
        <label>1</label>
    </ligand>
</feature>
<protein>
    <submittedName>
        <fullName evidence="4">ADP-ribosylation/Crystallin J1</fullName>
    </submittedName>
</protein>
<comment type="cofactor">
    <cofactor evidence="3">
        <name>Mg(2+)</name>
        <dbReference type="ChEBI" id="CHEBI:18420"/>
    </cofactor>
    <text evidence="3">Binds 2 magnesium ions per subunit.</text>
</comment>
<dbReference type="GO" id="GO:0016787">
    <property type="term" value="F:hydrolase activity"/>
    <property type="evidence" value="ECO:0007669"/>
    <property type="project" value="UniProtKB-KW"/>
</dbReference>
<proteinExistence type="inferred from homology"/>
<dbReference type="OrthoDB" id="5297797at2"/>
<feature type="binding site" evidence="3">
    <location>
        <position position="59"/>
    </location>
    <ligand>
        <name>Mg(2+)</name>
        <dbReference type="ChEBI" id="CHEBI:18420"/>
        <label>1</label>
    </ligand>
</feature>
<dbReference type="GO" id="GO:0046872">
    <property type="term" value="F:metal ion binding"/>
    <property type="evidence" value="ECO:0007669"/>
    <property type="project" value="UniProtKB-KW"/>
</dbReference>
<dbReference type="Gene3D" id="1.10.4080.10">
    <property type="entry name" value="ADP-ribosylation/Crystallin J1"/>
    <property type="match status" value="1"/>
</dbReference>
<dbReference type="RefSeq" id="WP_020878412.1">
    <property type="nucleotide sequence ID" value="NZ_ATHJ01000127.1"/>
</dbReference>
<sequence>MSDNKKAAVLASFAADSLALGAHWIYDVEEIVNRFGRVTTLEKPGSDSYHPRRDKGEFTHYGDQMLVLLTSVAERKAFDLENFSRRWRQLFEDYDGYVDGATKKTLGYYAKGKTAENAGSHTGDFAGAARMAPLVGLYGDDADRLAEVARAQARMTHDDPNTLDTAEFFARVTAAVLKGESPRAAVERLAASEAFEMTPVAMWVEEGLKSGNEESVAAIGKFGRACETPQVFPGVIHLIAKYETDLREALIQAVMGGGDSAARGSMTGMVLAAHLGMDAIPREWTDGMKKIREILSLLDRIVG</sequence>
<dbReference type="Pfam" id="PF03747">
    <property type="entry name" value="ADP_ribosyl_GH"/>
    <property type="match status" value="1"/>
</dbReference>
<keyword evidence="3" id="KW-0479">Metal-binding</keyword>
<organism evidence="4 5">
    <name type="scientific">Desulfococcus multivorans DSM 2059</name>
    <dbReference type="NCBI Taxonomy" id="1121405"/>
    <lineage>
        <taxon>Bacteria</taxon>
        <taxon>Pseudomonadati</taxon>
        <taxon>Thermodesulfobacteriota</taxon>
        <taxon>Desulfobacteria</taxon>
        <taxon>Desulfobacterales</taxon>
        <taxon>Desulfococcaceae</taxon>
        <taxon>Desulfococcus</taxon>
    </lineage>
</organism>
<evidence type="ECO:0000256" key="1">
    <source>
        <dbReference type="ARBA" id="ARBA00010702"/>
    </source>
</evidence>
<dbReference type="InterPro" id="IPR005502">
    <property type="entry name" value="Ribosyl_crysJ1"/>
</dbReference>
<dbReference type="InterPro" id="IPR050792">
    <property type="entry name" value="ADP-ribosylglycohydrolase"/>
</dbReference>
<keyword evidence="2" id="KW-0378">Hydrolase</keyword>
<evidence type="ECO:0000256" key="3">
    <source>
        <dbReference type="PIRSR" id="PIRSR605502-1"/>
    </source>
</evidence>
<keyword evidence="5" id="KW-1185">Reference proteome</keyword>
<comment type="caution">
    <text evidence="4">The sequence shown here is derived from an EMBL/GenBank/DDBJ whole genome shotgun (WGS) entry which is preliminary data.</text>
</comment>
<evidence type="ECO:0000256" key="2">
    <source>
        <dbReference type="ARBA" id="ARBA00022801"/>
    </source>
</evidence>
<evidence type="ECO:0000313" key="4">
    <source>
        <dbReference type="EMBL" id="EPR33290.1"/>
    </source>
</evidence>
<dbReference type="Proteomes" id="UP000014977">
    <property type="component" value="Unassembled WGS sequence"/>
</dbReference>
<dbReference type="eggNOG" id="COG1397">
    <property type="taxonomic scope" value="Bacteria"/>
</dbReference>
<gene>
    <name evidence="4" type="ORF">dsmv_0829</name>
</gene>
<comment type="similarity">
    <text evidence="1">Belongs to the ADP-ribosylglycohydrolase family.</text>
</comment>
<dbReference type="PATRIC" id="fig|1121405.3.peg.4065"/>
<evidence type="ECO:0000313" key="5">
    <source>
        <dbReference type="Proteomes" id="UP000014977"/>
    </source>
</evidence>
<dbReference type="STRING" id="897.B2D07_12845"/>
<dbReference type="PANTHER" id="PTHR16222:SF24">
    <property type="entry name" value="ADP-RIBOSYLHYDROLASE ARH3"/>
    <property type="match status" value="1"/>
</dbReference>
<dbReference type="PANTHER" id="PTHR16222">
    <property type="entry name" value="ADP-RIBOSYLGLYCOHYDROLASE"/>
    <property type="match status" value="1"/>
</dbReference>
<name>S7T9T1_DESML</name>
<dbReference type="AlphaFoldDB" id="S7T9T1"/>